<dbReference type="Pfam" id="PF00668">
    <property type="entry name" value="Condensation"/>
    <property type="match status" value="1"/>
</dbReference>
<dbReference type="Pfam" id="PF13193">
    <property type="entry name" value="AMP-binding_C"/>
    <property type="match status" value="1"/>
</dbReference>
<dbReference type="GO" id="GO:0044550">
    <property type="term" value="P:secondary metabolite biosynthetic process"/>
    <property type="evidence" value="ECO:0007669"/>
    <property type="project" value="UniProtKB-ARBA"/>
</dbReference>
<dbReference type="NCBIfam" id="TIGR01733">
    <property type="entry name" value="AA-adenyl-dom"/>
    <property type="match status" value="1"/>
</dbReference>
<dbReference type="SUPFAM" id="SSF52777">
    <property type="entry name" value="CoA-dependent acyltransferases"/>
    <property type="match status" value="2"/>
</dbReference>
<dbReference type="PROSITE" id="PS50075">
    <property type="entry name" value="CARRIER"/>
    <property type="match status" value="1"/>
</dbReference>
<comment type="cofactor">
    <cofactor evidence="1">
        <name>pantetheine 4'-phosphate</name>
        <dbReference type="ChEBI" id="CHEBI:47942"/>
    </cofactor>
</comment>
<dbReference type="SMART" id="SM00823">
    <property type="entry name" value="PKS_PP"/>
    <property type="match status" value="1"/>
</dbReference>
<dbReference type="Pfam" id="PF00550">
    <property type="entry name" value="PP-binding"/>
    <property type="match status" value="1"/>
</dbReference>
<keyword evidence="3" id="KW-0596">Phosphopantetheine</keyword>
<sequence>GHFSHLLQQLLQNPQKPLARFELVSPQEKQLITEEWNQTATPLPEPQLIHTLFEQTVQQFARRPALIYKDQTLTFEQLNQKANQLAHYLRSQGIGPEIPVAISVERSPEMVIGLLAILKAGGVYLPIDPHYPTERIAYILQDARTPVLLTQEALKPLFIEQNVKILTFEDLQKTLTDQPVDNLPANNSPLNLAYMIYTSGSTGQPKGAMLQHQGLVNLTLEQIKDFALQPESRVLQFASFSFDASVSEIFTTLISGAALVLADRDEILDVARTINHYQISVITLPPSVSSLIEPEDVPTLKTLVSAGEACSVGLAKKWYSHVRFLNAYGPTENTVCASRYFVTQEPQGTVVPIGRPIGNVKLYILNKEMMVLPIGVPGELYIGGLNLARGYLNRPDLTAERFVPNPFASQPGERLYKTGDLCRFLPDGNIEFLSRVDFQVKIRGFRIELEEIENVLTQHPQIENAIVLAREDQPGQKLLVAYCLVSEQQTPEVEEIKSYCAQFLPDYMVPQAVVFLTEFPLTPNGKIDRRALPAPDYQALQEEKYVAPRTSEEELLAQIFAEILNLDRMSVTESFFNLGGHSLLATQLASRIRDAFNVEIPLISIFENPTVARLVTVIEEQRLKQKGPQLPPFKRIPRDQDLPLSFAQQRLWFLDQLAPDNATYNIPTALKINGVFNLHVFEKTLNFLVERHETLRTTFTNKNGTPLQIIKEHLELKPPLIDLSHLPEKEREQEALRLATEDAMEPFDLEVGPLFRVKVLKLADDQHVVLFNMHHIISDGWSVSVLIREFAQVYESFLKETIPQLPELPIQYADFAVWQREWLSGEVLEEQINYWKKTIGLNPEPLNLPTDFPRPPVQTFNGASLDRLYPAELLNRLKTLAHENGATLFMTLLAAFQTLLYRYTNQETILVGSPIANRTQTE</sequence>
<dbReference type="GO" id="GO:0043041">
    <property type="term" value="P:amino acid activation for nonribosomal peptide biosynthetic process"/>
    <property type="evidence" value="ECO:0007669"/>
    <property type="project" value="TreeGrafter"/>
</dbReference>
<feature type="domain" description="Carrier" evidence="5">
    <location>
        <begin position="547"/>
        <end position="622"/>
    </location>
</feature>
<dbReference type="InterPro" id="IPR045851">
    <property type="entry name" value="AMP-bd_C_sf"/>
</dbReference>
<evidence type="ECO:0000256" key="4">
    <source>
        <dbReference type="ARBA" id="ARBA00022553"/>
    </source>
</evidence>
<evidence type="ECO:0000259" key="5">
    <source>
        <dbReference type="PROSITE" id="PS50075"/>
    </source>
</evidence>
<feature type="non-terminal residue" evidence="6">
    <location>
        <position position="922"/>
    </location>
</feature>
<dbReference type="FunFam" id="3.30.300.30:FF:000010">
    <property type="entry name" value="Enterobactin synthetase component F"/>
    <property type="match status" value="1"/>
</dbReference>
<comment type="caution">
    <text evidence="6">The sequence shown here is derived from an EMBL/GenBank/DDBJ whole genome shotgun (WGS) entry which is preliminary data.</text>
</comment>
<evidence type="ECO:0000256" key="2">
    <source>
        <dbReference type="ARBA" id="ARBA00006432"/>
    </source>
</evidence>
<dbReference type="PANTHER" id="PTHR45527">
    <property type="entry name" value="NONRIBOSOMAL PEPTIDE SYNTHETASE"/>
    <property type="match status" value="1"/>
</dbReference>
<organism evidence="6">
    <name type="scientific">Caldithrix abyssi</name>
    <dbReference type="NCBI Taxonomy" id="187145"/>
    <lineage>
        <taxon>Bacteria</taxon>
        <taxon>Pseudomonadati</taxon>
        <taxon>Calditrichota</taxon>
        <taxon>Calditrichia</taxon>
        <taxon>Calditrichales</taxon>
        <taxon>Calditrichaceae</taxon>
        <taxon>Caldithrix</taxon>
    </lineage>
</organism>
<dbReference type="InterPro" id="IPR009081">
    <property type="entry name" value="PP-bd_ACP"/>
</dbReference>
<name>A0A7V5H2H5_CALAY</name>
<dbReference type="CDD" id="cd19531">
    <property type="entry name" value="LCL_NRPS-like"/>
    <property type="match status" value="1"/>
</dbReference>
<dbReference type="FunFam" id="3.30.559.10:FF:000012">
    <property type="entry name" value="Non-ribosomal peptide synthetase"/>
    <property type="match status" value="1"/>
</dbReference>
<dbReference type="InterPro" id="IPR020845">
    <property type="entry name" value="AMP-binding_CS"/>
</dbReference>
<dbReference type="Pfam" id="PF00501">
    <property type="entry name" value="AMP-binding"/>
    <property type="match status" value="1"/>
</dbReference>
<proteinExistence type="inferred from homology"/>
<dbReference type="Gene3D" id="2.30.38.10">
    <property type="entry name" value="Luciferase, Domain 3"/>
    <property type="match status" value="1"/>
</dbReference>
<dbReference type="InterPro" id="IPR025110">
    <property type="entry name" value="AMP-bd_C"/>
</dbReference>
<dbReference type="InterPro" id="IPR001242">
    <property type="entry name" value="Condensation_dom"/>
</dbReference>
<dbReference type="PANTHER" id="PTHR45527:SF1">
    <property type="entry name" value="FATTY ACID SYNTHASE"/>
    <property type="match status" value="1"/>
</dbReference>
<dbReference type="FunFam" id="1.10.1200.10:FF:000005">
    <property type="entry name" value="Nonribosomal peptide synthetase 1"/>
    <property type="match status" value="1"/>
</dbReference>
<evidence type="ECO:0000256" key="3">
    <source>
        <dbReference type="ARBA" id="ARBA00022450"/>
    </source>
</evidence>
<dbReference type="InterPro" id="IPR000873">
    <property type="entry name" value="AMP-dep_synth/lig_dom"/>
</dbReference>
<dbReference type="Gene3D" id="3.30.300.30">
    <property type="match status" value="1"/>
</dbReference>
<dbReference type="CDD" id="cd05930">
    <property type="entry name" value="A_NRPS"/>
    <property type="match status" value="1"/>
</dbReference>
<dbReference type="AlphaFoldDB" id="A0A7V5H2H5"/>
<evidence type="ECO:0000256" key="1">
    <source>
        <dbReference type="ARBA" id="ARBA00001957"/>
    </source>
</evidence>
<dbReference type="GO" id="GO:0031177">
    <property type="term" value="F:phosphopantetheine binding"/>
    <property type="evidence" value="ECO:0007669"/>
    <property type="project" value="InterPro"/>
</dbReference>
<dbReference type="SUPFAM" id="SSF56801">
    <property type="entry name" value="Acetyl-CoA synthetase-like"/>
    <property type="match status" value="1"/>
</dbReference>
<comment type="similarity">
    <text evidence="2">Belongs to the ATP-dependent AMP-binding enzyme family.</text>
</comment>
<dbReference type="GO" id="GO:0005829">
    <property type="term" value="C:cytosol"/>
    <property type="evidence" value="ECO:0007669"/>
    <property type="project" value="TreeGrafter"/>
</dbReference>
<dbReference type="FunFam" id="3.40.50.980:FF:000001">
    <property type="entry name" value="Non-ribosomal peptide synthetase"/>
    <property type="match status" value="1"/>
</dbReference>
<keyword evidence="4" id="KW-0597">Phosphoprotein</keyword>
<dbReference type="EMBL" id="DRTD01000156">
    <property type="protein sequence ID" value="HHE54555.1"/>
    <property type="molecule type" value="Genomic_DNA"/>
</dbReference>
<reference evidence="6" key="1">
    <citation type="journal article" date="2020" name="mSystems">
        <title>Genome- and Community-Level Interaction Insights into Carbon Utilization and Element Cycling Functions of Hydrothermarchaeota in Hydrothermal Sediment.</title>
        <authorList>
            <person name="Zhou Z."/>
            <person name="Liu Y."/>
            <person name="Xu W."/>
            <person name="Pan J."/>
            <person name="Luo Z.H."/>
            <person name="Li M."/>
        </authorList>
    </citation>
    <scope>NUCLEOTIDE SEQUENCE [LARGE SCALE GENOMIC DNA]</scope>
    <source>
        <strain evidence="6">HyVt-76</strain>
    </source>
</reference>
<dbReference type="InterPro" id="IPR036736">
    <property type="entry name" value="ACP-like_sf"/>
</dbReference>
<dbReference type="FunFam" id="2.30.38.10:FF:000001">
    <property type="entry name" value="Non-ribosomal peptide synthetase PvdI"/>
    <property type="match status" value="1"/>
</dbReference>
<dbReference type="FunFam" id="3.40.50.12780:FF:000012">
    <property type="entry name" value="Non-ribosomal peptide synthetase"/>
    <property type="match status" value="1"/>
</dbReference>
<dbReference type="InterPro" id="IPR020806">
    <property type="entry name" value="PKS_PP-bd"/>
</dbReference>
<protein>
    <submittedName>
        <fullName evidence="6">Amino acid adenylation domain-containing protein</fullName>
    </submittedName>
</protein>
<dbReference type="PROSITE" id="PS00455">
    <property type="entry name" value="AMP_BINDING"/>
    <property type="match status" value="1"/>
</dbReference>
<dbReference type="Gene3D" id="3.30.559.10">
    <property type="entry name" value="Chloramphenicol acetyltransferase-like domain"/>
    <property type="match status" value="1"/>
</dbReference>
<dbReference type="InterPro" id="IPR010071">
    <property type="entry name" value="AA_adenyl_dom"/>
</dbReference>
<dbReference type="Gene3D" id="1.10.1200.10">
    <property type="entry name" value="ACP-like"/>
    <property type="match status" value="1"/>
</dbReference>
<feature type="non-terminal residue" evidence="6">
    <location>
        <position position="1"/>
    </location>
</feature>
<accession>A0A7V5H2H5</accession>
<dbReference type="GO" id="GO:0003824">
    <property type="term" value="F:catalytic activity"/>
    <property type="evidence" value="ECO:0007669"/>
    <property type="project" value="InterPro"/>
</dbReference>
<dbReference type="InterPro" id="IPR023213">
    <property type="entry name" value="CAT-like_dom_sf"/>
</dbReference>
<gene>
    <name evidence="6" type="ORF">ENL21_02150</name>
</gene>
<dbReference type="Proteomes" id="UP000886111">
    <property type="component" value="Unassembled WGS sequence"/>
</dbReference>
<dbReference type="Gene3D" id="3.30.559.30">
    <property type="entry name" value="Nonribosomal peptide synthetase, condensation domain"/>
    <property type="match status" value="1"/>
</dbReference>
<dbReference type="Gene3D" id="3.40.50.980">
    <property type="match status" value="2"/>
</dbReference>
<evidence type="ECO:0000313" key="6">
    <source>
        <dbReference type="EMBL" id="HHE54555.1"/>
    </source>
</evidence>
<dbReference type="SUPFAM" id="SSF47336">
    <property type="entry name" value="ACP-like"/>
    <property type="match status" value="1"/>
</dbReference>